<dbReference type="GO" id="GO:0030246">
    <property type="term" value="F:carbohydrate binding"/>
    <property type="evidence" value="ECO:0007669"/>
    <property type="project" value="InterPro"/>
</dbReference>
<gene>
    <name evidence="4" type="ORF">DT076_05955</name>
</gene>
<dbReference type="InterPro" id="IPR005084">
    <property type="entry name" value="CBM6"/>
</dbReference>
<dbReference type="PANTHER" id="PTHR47791:SF3">
    <property type="entry name" value="MEIOTICALLY UP-REGULATED GENE 191 PROTEIN"/>
    <property type="match status" value="1"/>
</dbReference>
<dbReference type="InterPro" id="IPR008979">
    <property type="entry name" value="Galactose-bd-like_sf"/>
</dbReference>
<evidence type="ECO:0000313" key="4">
    <source>
        <dbReference type="EMBL" id="RCK70214.1"/>
    </source>
</evidence>
<dbReference type="SMART" id="SM00606">
    <property type="entry name" value="CBD_IV"/>
    <property type="match status" value="1"/>
</dbReference>
<reference evidence="4 5" key="1">
    <citation type="submission" date="2018-07" db="EMBL/GenBank/DDBJ databases">
        <title>Desertimonas flava gen. nov. sp. nov.</title>
        <authorList>
            <person name="Liu S."/>
        </authorList>
    </citation>
    <scope>NUCLEOTIDE SEQUENCE [LARGE SCALE GENOMIC DNA]</scope>
    <source>
        <strain evidence="4 5">16Sb5-5</strain>
    </source>
</reference>
<sequence>MAVLTLPLLVALLATLAPAAPARATTETTAETAMAAYVDAFWDPDEQYFTTYSDGRPRGGVGPENGTYSDFWWEARLWEVVMDAWESTGDPEYRAMVDQVFDGFVAHYPDFGSDFNDDVNWWAMGAARAYEITGDERYLETSQQLFARIWADRDETYGGGIWWRHSVQDQKNVATNAPAALTAVRLARHTGDEAYLDRAVELFTWVDEALVDDDGHVHDHWEGEDTLVRWDFTYNFGTYISAATALYEETGDQTYLDKALLAAVWVTTRLTNGGTFRDEGIGDGGGFKSLLVRALVDLVQRHGQEQYLEQLQDNATQAWNHRRSDGLMGPDWSAPTSSGPLQSLAASSGLTAVLLVPPDGVRGVLAESGVYEAENASVVGIDLEATSPGWTGRGYLAGWGQDGEQVTFHVNVARAGRHTVTLRYAGDDGDATRMVMLNSRVWDVSVDFPETGGWDRWTTQEISLPLSKGHNSIQIRLDEASDNLAHLNLDRIELTRP</sequence>
<dbReference type="InterPro" id="IPR005198">
    <property type="entry name" value="Glyco_hydro_76"/>
</dbReference>
<dbReference type="PROSITE" id="PS51175">
    <property type="entry name" value="CBM6"/>
    <property type="match status" value="1"/>
</dbReference>
<feature type="signal peptide" evidence="2">
    <location>
        <begin position="1"/>
        <end position="19"/>
    </location>
</feature>
<dbReference type="AlphaFoldDB" id="A0A367YWG2"/>
<dbReference type="InterPro" id="IPR006584">
    <property type="entry name" value="Cellulose-bd_IV"/>
</dbReference>
<dbReference type="InterPro" id="IPR008928">
    <property type="entry name" value="6-hairpin_glycosidase_sf"/>
</dbReference>
<dbReference type="Proteomes" id="UP000252770">
    <property type="component" value="Unassembled WGS sequence"/>
</dbReference>
<name>A0A367YWG2_9ACTN</name>
<dbReference type="InterPro" id="IPR053169">
    <property type="entry name" value="MUG_Protein"/>
</dbReference>
<dbReference type="PANTHER" id="PTHR47791">
    <property type="entry name" value="MEIOTICALLY UP-REGULATED GENE 191 PROTEIN"/>
    <property type="match status" value="1"/>
</dbReference>
<dbReference type="Pfam" id="PF16990">
    <property type="entry name" value="CBM_35"/>
    <property type="match status" value="1"/>
</dbReference>
<evidence type="ECO:0000256" key="2">
    <source>
        <dbReference type="SAM" id="SignalP"/>
    </source>
</evidence>
<dbReference type="SUPFAM" id="SSF49785">
    <property type="entry name" value="Galactose-binding domain-like"/>
    <property type="match status" value="1"/>
</dbReference>
<feature type="chain" id="PRO_5016636196" description="CBM6 domain-containing protein" evidence="2">
    <location>
        <begin position="20"/>
        <end position="497"/>
    </location>
</feature>
<dbReference type="Gene3D" id="2.60.120.260">
    <property type="entry name" value="Galactose-binding domain-like"/>
    <property type="match status" value="1"/>
</dbReference>
<keyword evidence="5" id="KW-1185">Reference proteome</keyword>
<evidence type="ECO:0000313" key="5">
    <source>
        <dbReference type="Proteomes" id="UP000252770"/>
    </source>
</evidence>
<organism evidence="4 5">
    <name type="scientific">Desertihabitans brevis</name>
    <dbReference type="NCBI Taxonomy" id="2268447"/>
    <lineage>
        <taxon>Bacteria</taxon>
        <taxon>Bacillati</taxon>
        <taxon>Actinomycetota</taxon>
        <taxon>Actinomycetes</taxon>
        <taxon>Propionibacteriales</taxon>
        <taxon>Propionibacteriaceae</taxon>
        <taxon>Desertihabitans</taxon>
    </lineage>
</organism>
<evidence type="ECO:0000256" key="1">
    <source>
        <dbReference type="ARBA" id="ARBA00022729"/>
    </source>
</evidence>
<comment type="caution">
    <text evidence="4">The sequence shown here is derived from an EMBL/GenBank/DDBJ whole genome shotgun (WGS) entry which is preliminary data.</text>
</comment>
<protein>
    <recommendedName>
        <fullName evidence="3">CBM6 domain-containing protein</fullName>
    </recommendedName>
</protein>
<evidence type="ECO:0000259" key="3">
    <source>
        <dbReference type="PROSITE" id="PS51175"/>
    </source>
</evidence>
<keyword evidence="1 2" id="KW-0732">Signal</keyword>
<feature type="domain" description="CBM6" evidence="3">
    <location>
        <begin position="369"/>
        <end position="495"/>
    </location>
</feature>
<dbReference type="Pfam" id="PF03663">
    <property type="entry name" value="Glyco_hydro_76"/>
    <property type="match status" value="1"/>
</dbReference>
<accession>A0A367YWG2</accession>
<dbReference type="SUPFAM" id="SSF48208">
    <property type="entry name" value="Six-hairpin glycosidases"/>
    <property type="match status" value="1"/>
</dbReference>
<dbReference type="GO" id="GO:0005975">
    <property type="term" value="P:carbohydrate metabolic process"/>
    <property type="evidence" value="ECO:0007669"/>
    <property type="project" value="InterPro"/>
</dbReference>
<dbReference type="EMBL" id="QOUI01000003">
    <property type="protein sequence ID" value="RCK70214.1"/>
    <property type="molecule type" value="Genomic_DNA"/>
</dbReference>
<dbReference type="Gene3D" id="1.50.10.20">
    <property type="match status" value="1"/>
</dbReference>
<proteinExistence type="predicted"/>